<keyword evidence="1" id="KW-0677">Repeat</keyword>
<dbReference type="EMBL" id="JABANM010011786">
    <property type="protein sequence ID" value="KAF4737098.1"/>
    <property type="molecule type" value="Genomic_DNA"/>
</dbReference>
<dbReference type="AlphaFoldDB" id="A0A7J6SW43"/>
<organism evidence="7 8">
    <name type="scientific">Perkinsus olseni</name>
    <name type="common">Perkinsus atlanticus</name>
    <dbReference type="NCBI Taxonomy" id="32597"/>
    <lineage>
        <taxon>Eukaryota</taxon>
        <taxon>Sar</taxon>
        <taxon>Alveolata</taxon>
        <taxon>Perkinsozoa</taxon>
        <taxon>Perkinsea</taxon>
        <taxon>Perkinsida</taxon>
        <taxon>Perkinsidae</taxon>
        <taxon>Perkinsus</taxon>
    </lineage>
</organism>
<dbReference type="SUPFAM" id="SSF51045">
    <property type="entry name" value="WW domain"/>
    <property type="match status" value="1"/>
</dbReference>
<comment type="caution">
    <text evidence="7">The sequence shown here is derived from an EMBL/GenBank/DDBJ whole genome shotgun (WGS) entry which is preliminary data.</text>
</comment>
<dbReference type="SMART" id="SM00360">
    <property type="entry name" value="RRM"/>
    <property type="match status" value="1"/>
</dbReference>
<dbReference type="InterPro" id="IPR036020">
    <property type="entry name" value="WW_dom_sf"/>
</dbReference>
<proteinExistence type="predicted"/>
<feature type="domain" description="RRM" evidence="6">
    <location>
        <begin position="84"/>
        <end position="164"/>
    </location>
</feature>
<evidence type="ECO:0000313" key="8">
    <source>
        <dbReference type="Proteomes" id="UP000574390"/>
    </source>
</evidence>
<evidence type="ECO:0000256" key="2">
    <source>
        <dbReference type="ARBA" id="ARBA00022884"/>
    </source>
</evidence>
<dbReference type="Proteomes" id="UP000574390">
    <property type="component" value="Unassembled WGS sequence"/>
</dbReference>
<dbReference type="CDD" id="cd00201">
    <property type="entry name" value="WW"/>
    <property type="match status" value="1"/>
</dbReference>
<dbReference type="PROSITE" id="PS50020">
    <property type="entry name" value="WW_DOMAIN_2"/>
    <property type="match status" value="1"/>
</dbReference>
<evidence type="ECO:0000256" key="3">
    <source>
        <dbReference type="PROSITE-ProRule" id="PRU00176"/>
    </source>
</evidence>
<dbReference type="Gene3D" id="3.30.70.330">
    <property type="match status" value="1"/>
</dbReference>
<protein>
    <submittedName>
        <fullName evidence="7">Uncharacterized protein</fullName>
    </submittedName>
</protein>
<evidence type="ECO:0000259" key="5">
    <source>
        <dbReference type="PROSITE" id="PS50020"/>
    </source>
</evidence>
<evidence type="ECO:0000256" key="1">
    <source>
        <dbReference type="ARBA" id="ARBA00022737"/>
    </source>
</evidence>
<feature type="region of interest" description="Disordered" evidence="4">
    <location>
        <begin position="248"/>
        <end position="271"/>
    </location>
</feature>
<dbReference type="PANTHER" id="PTHR24012">
    <property type="entry name" value="RNA BINDING PROTEIN"/>
    <property type="match status" value="1"/>
</dbReference>
<dbReference type="SMART" id="SM00456">
    <property type="entry name" value="WW"/>
    <property type="match status" value="1"/>
</dbReference>
<evidence type="ECO:0000259" key="6">
    <source>
        <dbReference type="PROSITE" id="PS50102"/>
    </source>
</evidence>
<dbReference type="InterPro" id="IPR001202">
    <property type="entry name" value="WW_dom"/>
</dbReference>
<dbReference type="Pfam" id="PF00397">
    <property type="entry name" value="WW"/>
    <property type="match status" value="1"/>
</dbReference>
<dbReference type="PROSITE" id="PS01159">
    <property type="entry name" value="WW_DOMAIN_1"/>
    <property type="match status" value="1"/>
</dbReference>
<sequence length="319" mass="35382">MGPVLVCEWKCGKESEYSKWRLVVFIILGCAFVKYGAIQEAAAAIEGMAGKQTVNESAGPLQIQYANGEPERLGLPDDTEGVAQKLFVANVPAEVDDGELRKVFSEYGTVTEAYCIQPRRPGGNRAAFVRFSKKSDALRAIDALNDKFTFPNNDRPLAVKCAETKEQREAHRQEMDMSRSQQSSANRYNGDSGYGPGPAGGFRQRPSPPPPGPPAQPRKAGDWTEYLSQSDGRYYYHNARTGQTQWDVPHEFQNMGPPPAPSPQPQQQDRRSVMGFRRMKDAPSTVVTVVDMVRCRRLGRSNRGGTVLWEVEFGVLNAH</sequence>
<name>A0A7J6SW43_PEROL</name>
<dbReference type="SUPFAM" id="SSF54928">
    <property type="entry name" value="RNA-binding domain, RBD"/>
    <property type="match status" value="2"/>
</dbReference>
<feature type="domain" description="WW" evidence="5">
    <location>
        <begin position="223"/>
        <end position="251"/>
    </location>
</feature>
<feature type="compositionally biased region" description="Basic and acidic residues" evidence="4">
    <location>
        <begin position="164"/>
        <end position="177"/>
    </location>
</feature>
<dbReference type="InterPro" id="IPR000504">
    <property type="entry name" value="RRM_dom"/>
</dbReference>
<dbReference type="GO" id="GO:0003723">
    <property type="term" value="F:RNA binding"/>
    <property type="evidence" value="ECO:0007669"/>
    <property type="project" value="UniProtKB-UniRule"/>
</dbReference>
<feature type="compositionally biased region" description="Pro residues" evidence="4">
    <location>
        <begin position="206"/>
        <end position="216"/>
    </location>
</feature>
<dbReference type="Gene3D" id="2.20.70.10">
    <property type="match status" value="1"/>
</dbReference>
<accession>A0A7J6SW43</accession>
<evidence type="ECO:0000313" key="7">
    <source>
        <dbReference type="EMBL" id="KAF4737098.1"/>
    </source>
</evidence>
<dbReference type="Pfam" id="PF00076">
    <property type="entry name" value="RRM_1"/>
    <property type="match status" value="1"/>
</dbReference>
<evidence type="ECO:0000256" key="4">
    <source>
        <dbReference type="SAM" id="MobiDB-lite"/>
    </source>
</evidence>
<dbReference type="PROSITE" id="PS50102">
    <property type="entry name" value="RRM"/>
    <property type="match status" value="1"/>
</dbReference>
<feature type="region of interest" description="Disordered" evidence="4">
    <location>
        <begin position="164"/>
        <end position="221"/>
    </location>
</feature>
<dbReference type="InterPro" id="IPR035979">
    <property type="entry name" value="RBD_domain_sf"/>
</dbReference>
<dbReference type="InterPro" id="IPR012677">
    <property type="entry name" value="Nucleotide-bd_a/b_plait_sf"/>
</dbReference>
<feature type="compositionally biased region" description="Polar residues" evidence="4">
    <location>
        <begin position="178"/>
        <end position="189"/>
    </location>
</feature>
<keyword evidence="2 3" id="KW-0694">RNA-binding</keyword>
<reference evidence="7 8" key="1">
    <citation type="submission" date="2020-04" db="EMBL/GenBank/DDBJ databases">
        <title>Perkinsus olseni comparative genomics.</title>
        <authorList>
            <person name="Bogema D.R."/>
        </authorList>
    </citation>
    <scope>NUCLEOTIDE SEQUENCE [LARGE SCALE GENOMIC DNA]</scope>
    <source>
        <strain evidence="7">ATCC PRA-205</strain>
    </source>
</reference>
<gene>
    <name evidence="7" type="ORF">FOZ62_015799</name>
</gene>